<dbReference type="Pfam" id="PF01410">
    <property type="entry name" value="COLFI"/>
    <property type="match status" value="1"/>
</dbReference>
<evidence type="ECO:0000313" key="5">
    <source>
        <dbReference type="EMBL" id="CAH3156875.1"/>
    </source>
</evidence>
<keyword evidence="3" id="KW-0176">Collagen</keyword>
<keyword evidence="2" id="KW-0964">Secreted</keyword>
<name>A0ABN8Q430_9CNID</name>
<comment type="subcellular location">
    <subcellularLocation>
        <location evidence="1">Secreted</location>
    </subcellularLocation>
</comment>
<organism evidence="5 6">
    <name type="scientific">Porites evermanni</name>
    <dbReference type="NCBI Taxonomy" id="104178"/>
    <lineage>
        <taxon>Eukaryota</taxon>
        <taxon>Metazoa</taxon>
        <taxon>Cnidaria</taxon>
        <taxon>Anthozoa</taxon>
        <taxon>Hexacorallia</taxon>
        <taxon>Scleractinia</taxon>
        <taxon>Fungiina</taxon>
        <taxon>Poritidae</taxon>
        <taxon>Porites</taxon>
    </lineage>
</organism>
<evidence type="ECO:0000256" key="3">
    <source>
        <dbReference type="ARBA" id="ARBA00023119"/>
    </source>
</evidence>
<proteinExistence type="predicted"/>
<dbReference type="EMBL" id="CALNXI010001133">
    <property type="protein sequence ID" value="CAH3156875.1"/>
    <property type="molecule type" value="Genomic_DNA"/>
</dbReference>
<dbReference type="SMART" id="SM00038">
    <property type="entry name" value="COLFI"/>
    <property type="match status" value="1"/>
</dbReference>
<dbReference type="Gene3D" id="2.60.120.1000">
    <property type="match status" value="1"/>
</dbReference>
<gene>
    <name evidence="5" type="ORF">PEVE_00002330</name>
</gene>
<dbReference type="PROSITE" id="PS51461">
    <property type="entry name" value="NC1_FIB"/>
    <property type="match status" value="1"/>
</dbReference>
<evidence type="ECO:0000313" key="6">
    <source>
        <dbReference type="Proteomes" id="UP001159427"/>
    </source>
</evidence>
<feature type="non-terminal residue" evidence="5">
    <location>
        <position position="1"/>
    </location>
</feature>
<comment type="caution">
    <text evidence="5">The sequence shown here is derived from an EMBL/GenBank/DDBJ whole genome shotgun (WGS) entry which is preliminary data.</text>
</comment>
<feature type="domain" description="Fibrillar collagen NC1" evidence="4">
    <location>
        <begin position="1"/>
        <end position="119"/>
    </location>
</feature>
<reference evidence="5 6" key="1">
    <citation type="submission" date="2022-05" db="EMBL/GenBank/DDBJ databases">
        <authorList>
            <consortium name="Genoscope - CEA"/>
            <person name="William W."/>
        </authorList>
    </citation>
    <scope>NUCLEOTIDE SEQUENCE [LARGE SCALE GENOMIC DNA]</scope>
</reference>
<keyword evidence="6" id="KW-1185">Reference proteome</keyword>
<protein>
    <recommendedName>
        <fullName evidence="4">Fibrillar collagen NC1 domain-containing protein</fullName>
    </recommendedName>
</protein>
<evidence type="ECO:0000256" key="2">
    <source>
        <dbReference type="ARBA" id="ARBA00022525"/>
    </source>
</evidence>
<dbReference type="Proteomes" id="UP001159427">
    <property type="component" value="Unassembled WGS sequence"/>
</dbReference>
<accession>A0ABN8Q430</accession>
<evidence type="ECO:0000259" key="4">
    <source>
        <dbReference type="PROSITE" id="PS51461"/>
    </source>
</evidence>
<dbReference type="InterPro" id="IPR000885">
    <property type="entry name" value="Fib_collagen_C"/>
</dbReference>
<sequence>IEYDAHYTQLNFLKTLSNYANQNVTYACRKSKAWEDGQHSIKLMGSNEMQYHATSKISLRPNVITNECTDSKNTNKWGKTVLEIDTREKSRLPIVDVAAYDIGGKDQDFKLVIGPACFHHVKA</sequence>
<evidence type="ECO:0000256" key="1">
    <source>
        <dbReference type="ARBA" id="ARBA00004613"/>
    </source>
</evidence>